<dbReference type="SUPFAM" id="SSF144083">
    <property type="entry name" value="Magnesium transport protein CorA, transmembrane region"/>
    <property type="match status" value="1"/>
</dbReference>
<gene>
    <name evidence="7" type="ORF">BO99DRAFT_435228</name>
</gene>
<proteinExistence type="predicted"/>
<dbReference type="InterPro" id="IPR002523">
    <property type="entry name" value="MgTranspt_CorA/ZnTranspt_ZntB"/>
</dbReference>
<evidence type="ECO:0000313" key="7">
    <source>
        <dbReference type="EMBL" id="PYI16637.1"/>
    </source>
</evidence>
<dbReference type="InterPro" id="IPR045863">
    <property type="entry name" value="CorA_TM1_TM2"/>
</dbReference>
<feature type="region of interest" description="Disordered" evidence="5">
    <location>
        <begin position="132"/>
        <end position="153"/>
    </location>
</feature>
<dbReference type="Proteomes" id="UP000249829">
    <property type="component" value="Unassembled WGS sequence"/>
</dbReference>
<evidence type="ECO:0000256" key="3">
    <source>
        <dbReference type="ARBA" id="ARBA00022989"/>
    </source>
</evidence>
<dbReference type="PANTHER" id="PTHR47685">
    <property type="entry name" value="MAGNESIUM TRANSPORT PROTEIN CORA"/>
    <property type="match status" value="1"/>
</dbReference>
<dbReference type="PANTHER" id="PTHR47685:SF1">
    <property type="entry name" value="MAGNESIUM TRANSPORT PROTEIN CORA"/>
    <property type="match status" value="1"/>
</dbReference>
<evidence type="ECO:0000256" key="1">
    <source>
        <dbReference type="ARBA" id="ARBA00004141"/>
    </source>
</evidence>
<evidence type="ECO:0000313" key="8">
    <source>
        <dbReference type="Proteomes" id="UP000249829"/>
    </source>
</evidence>
<dbReference type="STRING" id="1450538.A0A2V5HXN8"/>
<dbReference type="EMBL" id="KZ825166">
    <property type="protein sequence ID" value="PYI16637.1"/>
    <property type="molecule type" value="Genomic_DNA"/>
</dbReference>
<sequence>MGDACQRLSREAGRMQKHHRLLASFFTKSCIEVVAGAGKLFLRPQCMRTSFAWNDIFSADGQKVSHQDIVSIQMPYLTKAISPLSETDGLDPGLHQAMTLDQFYYATLENSMARDIDQVVVRWAEDLNHKIQQPKKDAKTRENEHQEREKHLREPGKQILAVDQIWIRILDNRTILTSCTNPADPTEARLPERIRRFIQLNDEKEEFQRPRTAKAMAEIVLSIMTTLILDQKFFRSRPETDQQMNKGKNVLEIFQESVRDLMNKEATLYQSFLTTLEDESHTHEHTGFIRDLPKNPYHVIDDEVHLLREAKDICDELNILETVLKGQQQVWQQTFETQDLDTFTGYQYSHPMNPTRMLCEIQRIADEATAVQESINALLELRQQQAGIKEAEFGRWQANDTAKQANISLIFTVVAILFLPLSFLTSFFALNVTDFPHTDGNLEFQGKWIFPIIFCTSACVSIPFLLFAFNVNRAVDLWNKKVPSATHQKSQSSMAVGRQGTSLLPALSHSIPRTPRASAEILGAGLDGGGHRVRDAALTPSPRLACTYTDAPDLYTWVNKTYLQNPMWINAYLYLTLPDYCARTNSTHGILNSLGLYNNLAIVPTLYNRFGVVNTTTTRTTGQYPHRPDEPLPRPRQWFVFTLTPAALQSLLQTMTLSLLTFHQTTTHEHRHKDRHCQHRRFRLLSV</sequence>
<dbReference type="GO" id="GO:0046873">
    <property type="term" value="F:metal ion transmembrane transporter activity"/>
    <property type="evidence" value="ECO:0007669"/>
    <property type="project" value="InterPro"/>
</dbReference>
<evidence type="ECO:0000256" key="4">
    <source>
        <dbReference type="ARBA" id="ARBA00023136"/>
    </source>
</evidence>
<organism evidence="7 8">
    <name type="scientific">Aspergillus violaceofuscus (strain CBS 115571)</name>
    <dbReference type="NCBI Taxonomy" id="1450538"/>
    <lineage>
        <taxon>Eukaryota</taxon>
        <taxon>Fungi</taxon>
        <taxon>Dikarya</taxon>
        <taxon>Ascomycota</taxon>
        <taxon>Pezizomycotina</taxon>
        <taxon>Eurotiomycetes</taxon>
        <taxon>Eurotiomycetidae</taxon>
        <taxon>Eurotiales</taxon>
        <taxon>Aspergillaceae</taxon>
        <taxon>Aspergillus</taxon>
    </lineage>
</organism>
<feature type="transmembrane region" description="Helical" evidence="6">
    <location>
        <begin position="405"/>
        <end position="428"/>
    </location>
</feature>
<evidence type="ECO:0000256" key="2">
    <source>
        <dbReference type="ARBA" id="ARBA00022692"/>
    </source>
</evidence>
<dbReference type="InterPro" id="IPR050829">
    <property type="entry name" value="CorA_MIT"/>
</dbReference>
<keyword evidence="2 6" id="KW-0812">Transmembrane</keyword>
<reference evidence="7 8" key="1">
    <citation type="submission" date="2018-02" db="EMBL/GenBank/DDBJ databases">
        <title>The genomes of Aspergillus section Nigri reveals drivers in fungal speciation.</title>
        <authorList>
            <consortium name="DOE Joint Genome Institute"/>
            <person name="Vesth T.C."/>
            <person name="Nybo J."/>
            <person name="Theobald S."/>
            <person name="Brandl J."/>
            <person name="Frisvad J.C."/>
            <person name="Nielsen K.F."/>
            <person name="Lyhne E.K."/>
            <person name="Kogle M.E."/>
            <person name="Kuo A."/>
            <person name="Riley R."/>
            <person name="Clum A."/>
            <person name="Nolan M."/>
            <person name="Lipzen A."/>
            <person name="Salamov A."/>
            <person name="Henrissat B."/>
            <person name="Wiebenga A."/>
            <person name="De vries R.P."/>
            <person name="Grigoriev I.V."/>
            <person name="Mortensen U.H."/>
            <person name="Andersen M.R."/>
            <person name="Baker S.E."/>
        </authorList>
    </citation>
    <scope>NUCLEOTIDE SEQUENCE [LARGE SCALE GENOMIC DNA]</scope>
    <source>
        <strain evidence="7 8">CBS 115571</strain>
    </source>
</reference>
<dbReference type="GO" id="GO:0016020">
    <property type="term" value="C:membrane"/>
    <property type="evidence" value="ECO:0007669"/>
    <property type="project" value="UniProtKB-SubCell"/>
</dbReference>
<keyword evidence="4 6" id="KW-0472">Membrane</keyword>
<dbReference type="AlphaFoldDB" id="A0A2V5HXN8"/>
<evidence type="ECO:0000256" key="5">
    <source>
        <dbReference type="SAM" id="MobiDB-lite"/>
    </source>
</evidence>
<name>A0A2V5HXN8_ASPV1</name>
<accession>A0A2V5HXN8</accession>
<evidence type="ECO:0000256" key="6">
    <source>
        <dbReference type="SAM" id="Phobius"/>
    </source>
</evidence>
<feature type="transmembrane region" description="Helical" evidence="6">
    <location>
        <begin position="448"/>
        <end position="471"/>
    </location>
</feature>
<comment type="subcellular location">
    <subcellularLocation>
        <location evidence="1">Membrane</location>
        <topology evidence="1">Multi-pass membrane protein</topology>
    </subcellularLocation>
</comment>
<keyword evidence="8" id="KW-1185">Reference proteome</keyword>
<keyword evidence="3 6" id="KW-1133">Transmembrane helix</keyword>
<dbReference type="Pfam" id="PF01544">
    <property type="entry name" value="CorA"/>
    <property type="match status" value="1"/>
</dbReference>
<protein>
    <submittedName>
        <fullName evidence="7">Uncharacterized protein</fullName>
    </submittedName>
</protein>
<dbReference type="Gene3D" id="1.20.58.340">
    <property type="entry name" value="Magnesium transport protein CorA, transmembrane region"/>
    <property type="match status" value="1"/>
</dbReference>